<keyword evidence="1" id="KW-0472">Membrane</keyword>
<evidence type="ECO:0000256" key="1">
    <source>
        <dbReference type="SAM" id="Phobius"/>
    </source>
</evidence>
<feature type="transmembrane region" description="Helical" evidence="1">
    <location>
        <begin position="100"/>
        <end position="121"/>
    </location>
</feature>
<reference evidence="2" key="1">
    <citation type="submission" date="2021-05" db="EMBL/GenBank/DDBJ databases">
        <authorList>
            <person name="Alioto T."/>
            <person name="Alioto T."/>
            <person name="Gomez Garrido J."/>
        </authorList>
    </citation>
    <scope>NUCLEOTIDE SEQUENCE</scope>
</reference>
<evidence type="ECO:0000313" key="2">
    <source>
        <dbReference type="EMBL" id="CAG6629756.1"/>
    </source>
</evidence>
<dbReference type="AlphaFoldDB" id="A0A8D8QDK7"/>
<organism evidence="2">
    <name type="scientific">Cacopsylla melanoneura</name>
    <dbReference type="NCBI Taxonomy" id="428564"/>
    <lineage>
        <taxon>Eukaryota</taxon>
        <taxon>Metazoa</taxon>
        <taxon>Ecdysozoa</taxon>
        <taxon>Arthropoda</taxon>
        <taxon>Hexapoda</taxon>
        <taxon>Insecta</taxon>
        <taxon>Pterygota</taxon>
        <taxon>Neoptera</taxon>
        <taxon>Paraneoptera</taxon>
        <taxon>Hemiptera</taxon>
        <taxon>Sternorrhyncha</taxon>
        <taxon>Psylloidea</taxon>
        <taxon>Psyllidae</taxon>
        <taxon>Psyllinae</taxon>
        <taxon>Cacopsylla</taxon>
    </lineage>
</organism>
<protein>
    <recommendedName>
        <fullName evidence="3">Transmembrane protein</fullName>
    </recommendedName>
</protein>
<accession>A0A8D8QDK7</accession>
<name>A0A8D8QDK7_9HEMI</name>
<sequence>MSHYTSTIKGKSKVHRIKYLFLETTPRHREMSPSLVSDTQNKPPPFLSLSPHSSFFPSLPFFSVKHFILPFCVSVLFSVLLVLKLLHFPPLMCVYFVRYFISRIISLSFPCPFSLFVLSFIPFSSSFPLSFVMLFLSLYFIFFSSPHPFSAGFSF</sequence>
<feature type="transmembrane region" description="Helical" evidence="1">
    <location>
        <begin position="127"/>
        <end position="145"/>
    </location>
</feature>
<keyword evidence="1" id="KW-0812">Transmembrane</keyword>
<feature type="transmembrane region" description="Helical" evidence="1">
    <location>
        <begin position="67"/>
        <end position="88"/>
    </location>
</feature>
<keyword evidence="1" id="KW-1133">Transmembrane helix</keyword>
<proteinExistence type="predicted"/>
<evidence type="ECO:0008006" key="3">
    <source>
        <dbReference type="Google" id="ProtNLM"/>
    </source>
</evidence>
<dbReference type="EMBL" id="HBUF01071774">
    <property type="protein sequence ID" value="CAG6629756.1"/>
    <property type="molecule type" value="Transcribed_RNA"/>
</dbReference>